<comment type="similarity">
    <text evidence="7">Belongs to the DNA polymerase HolA subunit family.</text>
</comment>
<dbReference type="Gene3D" id="1.20.272.10">
    <property type="match status" value="1"/>
</dbReference>
<dbReference type="Pfam" id="PF06144">
    <property type="entry name" value="DNA_pol3_delta"/>
    <property type="match status" value="1"/>
</dbReference>
<dbReference type="PANTHER" id="PTHR34388">
    <property type="entry name" value="DNA POLYMERASE III SUBUNIT DELTA"/>
    <property type="match status" value="1"/>
</dbReference>
<dbReference type="AlphaFoldDB" id="A0A2J6X404"/>
<evidence type="ECO:0000256" key="4">
    <source>
        <dbReference type="ARBA" id="ARBA00022695"/>
    </source>
</evidence>
<dbReference type="GO" id="GO:0003677">
    <property type="term" value="F:DNA binding"/>
    <property type="evidence" value="ECO:0007669"/>
    <property type="project" value="InterPro"/>
</dbReference>
<sequence length="324" mass="36266">MIYLFYGANELARSEALAELRSHLPADVADLNVSVLDGRKLTIEQLVAACEAHPFLADRRLVIVYDALKHSKAGKAREELRDYCARVPPTCDLVFVEQEDIDRRHLLFTYLSKHGVVREFPLLSGSELLHWIGQRARLLSVTIEPTAAQRLVDLAGNDSRTLVNELAKLASYVGRGGKIDQAAVDRLVTDQQEQNLFAFIDDLSGKRLRAALRGARALIEDGEAPHYVLFMLARQIRILLHVKQLLGQRHRADDIAGELGLKPFVARKAAEQARHFTAAELVTAHDRLLELDHAIKTGKMQAETALELFVVEICQSSSTTVRRR</sequence>
<dbReference type="NCBIfam" id="TIGR01128">
    <property type="entry name" value="holA"/>
    <property type="match status" value="1"/>
</dbReference>
<dbReference type="Proteomes" id="UP000243376">
    <property type="component" value="Unassembled WGS sequence"/>
</dbReference>
<evidence type="ECO:0000256" key="6">
    <source>
        <dbReference type="ARBA" id="ARBA00022932"/>
    </source>
</evidence>
<evidence type="ECO:0000259" key="10">
    <source>
        <dbReference type="Pfam" id="PF21694"/>
    </source>
</evidence>
<feature type="domain" description="DNA polymerase III delta N-terminal" evidence="9">
    <location>
        <begin position="3"/>
        <end position="117"/>
    </location>
</feature>
<keyword evidence="5" id="KW-0235">DNA replication</keyword>
<evidence type="ECO:0000256" key="7">
    <source>
        <dbReference type="ARBA" id="ARBA00034754"/>
    </source>
</evidence>
<dbReference type="SUPFAM" id="SSF48019">
    <property type="entry name" value="post-AAA+ oligomerization domain-like"/>
    <property type="match status" value="1"/>
</dbReference>
<comment type="catalytic activity">
    <reaction evidence="8">
        <text>DNA(n) + a 2'-deoxyribonucleoside 5'-triphosphate = DNA(n+1) + diphosphate</text>
        <dbReference type="Rhea" id="RHEA:22508"/>
        <dbReference type="Rhea" id="RHEA-COMP:17339"/>
        <dbReference type="Rhea" id="RHEA-COMP:17340"/>
        <dbReference type="ChEBI" id="CHEBI:33019"/>
        <dbReference type="ChEBI" id="CHEBI:61560"/>
        <dbReference type="ChEBI" id="CHEBI:173112"/>
        <dbReference type="EC" id="2.7.7.7"/>
    </reaction>
</comment>
<evidence type="ECO:0000256" key="5">
    <source>
        <dbReference type="ARBA" id="ARBA00022705"/>
    </source>
</evidence>
<keyword evidence="3" id="KW-0808">Transferase</keyword>
<gene>
    <name evidence="11" type="primary">holA</name>
    <name evidence="11" type="ORF">C0184_08785</name>
</gene>
<evidence type="ECO:0000256" key="3">
    <source>
        <dbReference type="ARBA" id="ARBA00022679"/>
    </source>
</evidence>
<protein>
    <recommendedName>
        <fullName evidence="2">DNA polymerase III subunit delta</fullName>
        <ecNumber evidence="1">2.7.7.7</ecNumber>
    </recommendedName>
</protein>
<name>A0A2J6X404_9CHLR</name>
<dbReference type="InterPro" id="IPR027417">
    <property type="entry name" value="P-loop_NTPase"/>
</dbReference>
<evidence type="ECO:0000256" key="8">
    <source>
        <dbReference type="ARBA" id="ARBA00049244"/>
    </source>
</evidence>
<accession>A0A2J6X404</accession>
<dbReference type="Gene3D" id="3.40.50.300">
    <property type="entry name" value="P-loop containing nucleotide triphosphate hydrolases"/>
    <property type="match status" value="1"/>
</dbReference>
<dbReference type="InterPro" id="IPR005790">
    <property type="entry name" value="DNA_polIII_delta"/>
</dbReference>
<evidence type="ECO:0000256" key="1">
    <source>
        <dbReference type="ARBA" id="ARBA00012417"/>
    </source>
</evidence>
<proteinExistence type="inferred from homology"/>
<dbReference type="EC" id="2.7.7.7" evidence="1"/>
<dbReference type="GO" id="GO:0003887">
    <property type="term" value="F:DNA-directed DNA polymerase activity"/>
    <property type="evidence" value="ECO:0007669"/>
    <property type="project" value="UniProtKB-KW"/>
</dbReference>
<evidence type="ECO:0000313" key="11">
    <source>
        <dbReference type="EMBL" id="PMP81042.1"/>
    </source>
</evidence>
<evidence type="ECO:0000313" key="12">
    <source>
        <dbReference type="Proteomes" id="UP000243376"/>
    </source>
</evidence>
<dbReference type="EMBL" id="PNIQ01000582">
    <property type="protein sequence ID" value="PMP81042.1"/>
    <property type="molecule type" value="Genomic_DNA"/>
</dbReference>
<dbReference type="PANTHER" id="PTHR34388:SF1">
    <property type="entry name" value="DNA POLYMERASE III SUBUNIT DELTA"/>
    <property type="match status" value="1"/>
</dbReference>
<feature type="domain" description="DNA polymerase III delta subunit-like C-terminal" evidence="10">
    <location>
        <begin position="193"/>
        <end position="312"/>
    </location>
</feature>
<dbReference type="Pfam" id="PF21694">
    <property type="entry name" value="DNA_pol3_delta_C"/>
    <property type="match status" value="1"/>
</dbReference>
<dbReference type="Gene3D" id="1.10.8.60">
    <property type="match status" value="1"/>
</dbReference>
<dbReference type="GO" id="GO:0009360">
    <property type="term" value="C:DNA polymerase III complex"/>
    <property type="evidence" value="ECO:0007669"/>
    <property type="project" value="InterPro"/>
</dbReference>
<keyword evidence="6" id="KW-0239">DNA-directed DNA polymerase</keyword>
<dbReference type="SUPFAM" id="SSF52540">
    <property type="entry name" value="P-loop containing nucleoside triphosphate hydrolases"/>
    <property type="match status" value="1"/>
</dbReference>
<dbReference type="GO" id="GO:0006261">
    <property type="term" value="P:DNA-templated DNA replication"/>
    <property type="evidence" value="ECO:0007669"/>
    <property type="project" value="TreeGrafter"/>
</dbReference>
<dbReference type="InterPro" id="IPR010372">
    <property type="entry name" value="DNA_pol3_delta_N"/>
</dbReference>
<comment type="caution">
    <text evidence="11">The sequence shown here is derived from an EMBL/GenBank/DDBJ whole genome shotgun (WGS) entry which is preliminary data.</text>
</comment>
<evidence type="ECO:0000259" key="9">
    <source>
        <dbReference type="Pfam" id="PF06144"/>
    </source>
</evidence>
<organism evidence="11 12">
    <name type="scientific">Chloroflexus aggregans</name>
    <dbReference type="NCBI Taxonomy" id="152260"/>
    <lineage>
        <taxon>Bacteria</taxon>
        <taxon>Bacillati</taxon>
        <taxon>Chloroflexota</taxon>
        <taxon>Chloroflexia</taxon>
        <taxon>Chloroflexales</taxon>
        <taxon>Chloroflexineae</taxon>
        <taxon>Chloroflexaceae</taxon>
        <taxon>Chloroflexus</taxon>
    </lineage>
</organism>
<dbReference type="InterPro" id="IPR008921">
    <property type="entry name" value="DNA_pol3_clamp-load_cplx_C"/>
</dbReference>
<dbReference type="InterPro" id="IPR048466">
    <property type="entry name" value="DNA_pol3_delta-like_C"/>
</dbReference>
<keyword evidence="4" id="KW-0548">Nucleotidyltransferase</keyword>
<evidence type="ECO:0000256" key="2">
    <source>
        <dbReference type="ARBA" id="ARBA00017703"/>
    </source>
</evidence>
<reference evidence="11 12" key="1">
    <citation type="submission" date="2018-01" db="EMBL/GenBank/DDBJ databases">
        <title>Metagenomic assembled genomes from two thermal pools in the Uzon Caldera, Kamchatka, Russia.</title>
        <authorList>
            <person name="Wilkins L."/>
            <person name="Ettinger C."/>
        </authorList>
    </citation>
    <scope>NUCLEOTIDE SEQUENCE [LARGE SCALE GENOMIC DNA]</scope>
    <source>
        <strain evidence="11">ZAV-02</strain>
    </source>
</reference>